<dbReference type="AlphaFoldDB" id="A0AAE5NI12"/>
<evidence type="ECO:0000313" key="2">
    <source>
        <dbReference type="EMBL" id="PAK86036.1"/>
    </source>
</evidence>
<protein>
    <submittedName>
        <fullName evidence="2">Uncharacterized protein</fullName>
    </submittedName>
</protein>
<organism evidence="2 3">
    <name type="scientific">Rothia dentocariosa</name>
    <dbReference type="NCBI Taxonomy" id="2047"/>
    <lineage>
        <taxon>Bacteria</taxon>
        <taxon>Bacillati</taxon>
        <taxon>Actinomycetota</taxon>
        <taxon>Actinomycetes</taxon>
        <taxon>Micrococcales</taxon>
        <taxon>Micrococcaceae</taxon>
        <taxon>Rothia</taxon>
    </lineage>
</organism>
<sequence>MADGVRGGIHDDHLSCGWVLAIGWAGFSSPLNLCIFMQKTLTYITLSNSPEASKEVRHISTQRRTPFNVTRNSAKPLSPQRKTWHPIRDFHDGVPHTLCTSERKFMSRSVKSTPGFSL</sequence>
<feature type="region of interest" description="Disordered" evidence="1">
    <location>
        <begin position="54"/>
        <end position="86"/>
    </location>
</feature>
<comment type="caution">
    <text evidence="2">The sequence shown here is derived from an EMBL/GenBank/DDBJ whole genome shotgun (WGS) entry which is preliminary data.</text>
</comment>
<accession>A0AAE5NI12</accession>
<evidence type="ECO:0000313" key="3">
    <source>
        <dbReference type="Proteomes" id="UP000216195"/>
    </source>
</evidence>
<evidence type="ECO:0000256" key="1">
    <source>
        <dbReference type="SAM" id="MobiDB-lite"/>
    </source>
</evidence>
<reference evidence="2 3" key="1">
    <citation type="submission" date="2017-04" db="EMBL/GenBank/DDBJ databases">
        <title>Kefir bacterial isolates.</title>
        <authorList>
            <person name="Kim Y."/>
            <person name="Blasche S."/>
            <person name="Patil K.R."/>
        </authorList>
    </citation>
    <scope>NUCLEOTIDE SEQUENCE [LARGE SCALE GENOMIC DNA]</scope>
    <source>
        <strain evidence="2 3">OG2-1</strain>
    </source>
</reference>
<gene>
    <name evidence="2" type="ORF">B8W87_04870</name>
</gene>
<dbReference type="Proteomes" id="UP000216195">
    <property type="component" value="Unassembled WGS sequence"/>
</dbReference>
<name>A0AAE5NI12_9MICC</name>
<dbReference type="EMBL" id="NCWU01000004">
    <property type="protein sequence ID" value="PAK86036.1"/>
    <property type="molecule type" value="Genomic_DNA"/>
</dbReference>
<proteinExistence type="predicted"/>
<feature type="compositionally biased region" description="Polar residues" evidence="1">
    <location>
        <begin position="62"/>
        <end position="75"/>
    </location>
</feature>